<accession>A0A0A9Z5D8</accession>
<dbReference type="EMBL" id="GBHO01004523">
    <property type="protein sequence ID" value="JAG39081.1"/>
    <property type="molecule type" value="Transcribed_RNA"/>
</dbReference>
<dbReference type="EMBL" id="GBRD01011364">
    <property type="protein sequence ID" value="JAG54460.1"/>
    <property type="molecule type" value="Transcribed_RNA"/>
</dbReference>
<reference evidence="2" key="3">
    <citation type="submission" date="2014-09" db="EMBL/GenBank/DDBJ databases">
        <authorList>
            <person name="Magalhaes I.L.F."/>
            <person name="Oliveira U."/>
            <person name="Santos F.R."/>
            <person name="Vidigal T.H.D.A."/>
            <person name="Brescovit A.D."/>
            <person name="Santos A.J."/>
        </authorList>
    </citation>
    <scope>NUCLEOTIDE SEQUENCE</scope>
</reference>
<proteinExistence type="predicted"/>
<sequence>LYLFKSRASVRIESCSPEKMKLFILLLALTALCAGYNVHRTGRHAHSHDNALDQDDSNDDDALNSGKVHFFDMSGLPPPHFIRVVTDGDYGKTSTSQDYNNRPRRKRRTHFYTHDGPINRHSFDMSGLPPPHFHVYRTANNHQAIHKPHTFDMLDVDSEQSRGFISPAMDQSSTR</sequence>
<reference evidence="1" key="1">
    <citation type="journal article" date="2014" name="PLoS ONE">
        <title>Transcriptome-Based Identification of ABC Transporters in the Western Tarnished Plant Bug Lygus hesperus.</title>
        <authorList>
            <person name="Hull J.J."/>
            <person name="Chaney K."/>
            <person name="Geib S.M."/>
            <person name="Fabrick J.A."/>
            <person name="Brent C.S."/>
            <person name="Walsh D."/>
            <person name="Lavine L.C."/>
        </authorList>
    </citation>
    <scope>NUCLEOTIDE SEQUENCE</scope>
</reference>
<protein>
    <submittedName>
        <fullName evidence="1">Uncharacterized protein</fullName>
    </submittedName>
</protein>
<feature type="non-terminal residue" evidence="1">
    <location>
        <position position="175"/>
    </location>
</feature>
<feature type="non-terminal residue" evidence="1">
    <location>
        <position position="1"/>
    </location>
</feature>
<gene>
    <name evidence="1" type="ORF">CM83_100981</name>
</gene>
<reference evidence="1" key="2">
    <citation type="submission" date="2014-07" db="EMBL/GenBank/DDBJ databases">
        <authorList>
            <person name="Hull J."/>
        </authorList>
    </citation>
    <scope>NUCLEOTIDE SEQUENCE</scope>
</reference>
<organism evidence="1">
    <name type="scientific">Lygus hesperus</name>
    <name type="common">Western plant bug</name>
    <dbReference type="NCBI Taxonomy" id="30085"/>
    <lineage>
        <taxon>Eukaryota</taxon>
        <taxon>Metazoa</taxon>
        <taxon>Ecdysozoa</taxon>
        <taxon>Arthropoda</taxon>
        <taxon>Hexapoda</taxon>
        <taxon>Insecta</taxon>
        <taxon>Pterygota</taxon>
        <taxon>Neoptera</taxon>
        <taxon>Paraneoptera</taxon>
        <taxon>Hemiptera</taxon>
        <taxon>Heteroptera</taxon>
        <taxon>Panheteroptera</taxon>
        <taxon>Cimicomorpha</taxon>
        <taxon>Miridae</taxon>
        <taxon>Mirini</taxon>
        <taxon>Lygus</taxon>
    </lineage>
</organism>
<dbReference type="AlphaFoldDB" id="A0A0A9Z5D8"/>
<name>A0A0A9Z5D8_LYGHE</name>
<evidence type="ECO:0000313" key="2">
    <source>
        <dbReference type="EMBL" id="JAG54460.1"/>
    </source>
</evidence>
<evidence type="ECO:0000313" key="1">
    <source>
        <dbReference type="EMBL" id="JAG39081.1"/>
    </source>
</evidence>